<evidence type="ECO:0000256" key="6">
    <source>
        <dbReference type="PROSITE-ProRule" id="PRU00070"/>
    </source>
</evidence>
<dbReference type="CDD" id="cd14370">
    <property type="entry name" value="CUE_DMA"/>
    <property type="match status" value="1"/>
</dbReference>
<dbReference type="InterPro" id="IPR026607">
    <property type="entry name" value="DMRT"/>
</dbReference>
<evidence type="ECO:0000313" key="9">
    <source>
        <dbReference type="Proteomes" id="UP000001554"/>
    </source>
</evidence>
<feature type="compositionally biased region" description="Low complexity" evidence="7">
    <location>
        <begin position="206"/>
        <end position="217"/>
    </location>
</feature>
<dbReference type="GO" id="GO:0007548">
    <property type="term" value="P:sex differentiation"/>
    <property type="evidence" value="ECO:0000318"/>
    <property type="project" value="GO_Central"/>
</dbReference>
<protein>
    <submittedName>
        <fullName evidence="10">Doublesex- and mab-3-related transcription factor A2-like</fullName>
    </submittedName>
</protein>
<evidence type="ECO:0000256" key="3">
    <source>
        <dbReference type="ARBA" id="ARBA00022833"/>
    </source>
</evidence>
<gene>
    <name evidence="10" type="primary">LOC118432601</name>
</gene>
<dbReference type="InterPro" id="IPR001275">
    <property type="entry name" value="DM_DNA-bd"/>
</dbReference>
<evidence type="ECO:0000259" key="8">
    <source>
        <dbReference type="PROSITE" id="PS50809"/>
    </source>
</evidence>
<keyword evidence="9" id="KW-1185">Reference proteome</keyword>
<reference evidence="10" key="2">
    <citation type="submission" date="2025-08" db="UniProtKB">
        <authorList>
            <consortium name="RefSeq"/>
        </authorList>
    </citation>
    <scope>IDENTIFICATION</scope>
    <source>
        <strain evidence="10">S238N-H82</strain>
        <tissue evidence="10">Testes</tissue>
    </source>
</reference>
<dbReference type="SMART" id="SM00301">
    <property type="entry name" value="DM"/>
    <property type="match status" value="1"/>
</dbReference>
<dbReference type="InterPro" id="IPR036407">
    <property type="entry name" value="DM_DNA-bd_sf"/>
</dbReference>
<evidence type="ECO:0000313" key="10">
    <source>
        <dbReference type="RefSeq" id="XP_035700127.1"/>
    </source>
</evidence>
<dbReference type="SUPFAM" id="SSF82927">
    <property type="entry name" value="Cysteine-rich DNA binding domain, (DM domain)"/>
    <property type="match status" value="1"/>
</dbReference>
<comment type="similarity">
    <text evidence="1">Belongs to the DMRT family.</text>
</comment>
<comment type="subcellular location">
    <subcellularLocation>
        <location evidence="6">Nucleus</location>
    </subcellularLocation>
</comment>
<keyword evidence="3 6" id="KW-0862">Zinc</keyword>
<dbReference type="PROSITE" id="PS50809">
    <property type="entry name" value="DM_2"/>
    <property type="match status" value="1"/>
</dbReference>
<dbReference type="GO" id="GO:0046872">
    <property type="term" value="F:metal ion binding"/>
    <property type="evidence" value="ECO:0007669"/>
    <property type="project" value="UniProtKB-KW"/>
</dbReference>
<keyword evidence="2 6" id="KW-0479">Metal-binding</keyword>
<dbReference type="Gene3D" id="4.10.1040.10">
    <property type="entry name" value="DM DNA-binding domain"/>
    <property type="match status" value="1"/>
</dbReference>
<dbReference type="RefSeq" id="XP_035700127.1">
    <property type="nucleotide sequence ID" value="XM_035844234.1"/>
</dbReference>
<dbReference type="SUPFAM" id="SSF46934">
    <property type="entry name" value="UBA-like"/>
    <property type="match status" value="1"/>
</dbReference>
<dbReference type="GO" id="GO:0000981">
    <property type="term" value="F:DNA-binding transcription factor activity, RNA polymerase II-specific"/>
    <property type="evidence" value="ECO:0000318"/>
    <property type="project" value="GO_Central"/>
</dbReference>
<dbReference type="Proteomes" id="UP000001554">
    <property type="component" value="Chromosome 15"/>
</dbReference>
<sequence length="430" mass="45839">MAVRLAFSRSSINCGSNTKLARSCSILGGPGQLRARSGAKTDTLGVWEVSRPVLTVAGGVGMMNSGLLLRPMTEKGTRRPKCARCRNHGIVSWLKGHKRHCRYRDCTCPKCNLIAERQRVMAAQVALKRQQAAEDAIAMGLRACSPGYLPPGPIWPDSQSDEPNSTDGPDRDDDGRESSGNTDDSCSERDETSPDRGGAAQDRRTSSSSGDTAAFSSKFAPDSSEVSAGFRPGRLSPIEILQRIFPLQKRSVLDLVLQGCNGDLVKAIEHFLNANEAVLASYPGLPSKPPEAGLSLPGSSGTAFRPPGNTVGHEETKSAFSPFTTHQPPQFLFSPRIAPFSVDALLGRPYGLFPHGRVPVPDSASRPEHTPTLSMAMGGLPSFVSPAGKPAVSGAELAGARLWLPWTACAPPAALSSHKLQEEKDKEHSK</sequence>
<reference evidence="9" key="1">
    <citation type="journal article" date="2020" name="Nat. Ecol. Evol.">
        <title>Deeply conserved synteny resolves early events in vertebrate evolution.</title>
        <authorList>
            <person name="Simakov O."/>
            <person name="Marletaz F."/>
            <person name="Yue J.X."/>
            <person name="O'Connell B."/>
            <person name="Jenkins J."/>
            <person name="Brandt A."/>
            <person name="Calef R."/>
            <person name="Tung C.H."/>
            <person name="Huang T.K."/>
            <person name="Schmutz J."/>
            <person name="Satoh N."/>
            <person name="Yu J.K."/>
            <person name="Putnam N.H."/>
            <person name="Green R.E."/>
            <person name="Rokhsar D.S."/>
        </authorList>
    </citation>
    <scope>NUCLEOTIDE SEQUENCE [LARGE SCALE GENOMIC DNA]</scope>
    <source>
        <strain evidence="9">S238N-H82</strain>
    </source>
</reference>
<evidence type="ECO:0000256" key="2">
    <source>
        <dbReference type="ARBA" id="ARBA00022723"/>
    </source>
</evidence>
<dbReference type="KEGG" id="bfo:118432601"/>
<keyword evidence="4 6" id="KW-0238">DNA-binding</keyword>
<dbReference type="GO" id="GO:0006357">
    <property type="term" value="P:regulation of transcription by RNA polymerase II"/>
    <property type="evidence" value="ECO:0000318"/>
    <property type="project" value="GO_Central"/>
</dbReference>
<feature type="DNA-binding region" description="DM" evidence="6">
    <location>
        <begin position="82"/>
        <end position="129"/>
    </location>
</feature>
<accession>A0A9J7NDU4</accession>
<feature type="compositionally biased region" description="Polar residues" evidence="7">
    <location>
        <begin position="157"/>
        <end position="167"/>
    </location>
</feature>
<dbReference type="FunFam" id="4.10.1040.10:FF:000001">
    <property type="entry name" value="doublesex- and mab-3-related transcription factor 1"/>
    <property type="match status" value="1"/>
</dbReference>
<proteinExistence type="inferred from homology"/>
<name>A0A9J7NDU4_BRAFL</name>
<dbReference type="OrthoDB" id="6162476at2759"/>
<dbReference type="OMA" id="NTVGHEE"/>
<dbReference type="Pfam" id="PF00751">
    <property type="entry name" value="DM"/>
    <property type="match status" value="1"/>
</dbReference>
<dbReference type="AlphaFoldDB" id="A0A9J7NDU4"/>
<evidence type="ECO:0000256" key="5">
    <source>
        <dbReference type="ARBA" id="ARBA00023242"/>
    </source>
</evidence>
<evidence type="ECO:0000256" key="7">
    <source>
        <dbReference type="SAM" id="MobiDB-lite"/>
    </source>
</evidence>
<dbReference type="GO" id="GO:0000978">
    <property type="term" value="F:RNA polymerase II cis-regulatory region sequence-specific DNA binding"/>
    <property type="evidence" value="ECO:0000318"/>
    <property type="project" value="GO_Central"/>
</dbReference>
<dbReference type="PROSITE" id="PS40000">
    <property type="entry name" value="DM_1"/>
    <property type="match status" value="1"/>
</dbReference>
<dbReference type="Pfam" id="PF03474">
    <property type="entry name" value="DMA"/>
    <property type="match status" value="1"/>
</dbReference>
<feature type="domain" description="DM" evidence="8">
    <location>
        <begin position="82"/>
        <end position="129"/>
    </location>
</feature>
<evidence type="ECO:0000256" key="1">
    <source>
        <dbReference type="ARBA" id="ARBA00006834"/>
    </source>
</evidence>
<dbReference type="GeneID" id="118432601"/>
<dbReference type="InterPro" id="IPR005173">
    <property type="entry name" value="DMA"/>
</dbReference>
<dbReference type="GO" id="GO:0005634">
    <property type="term" value="C:nucleus"/>
    <property type="evidence" value="ECO:0000318"/>
    <property type="project" value="GO_Central"/>
</dbReference>
<keyword evidence="5 6" id="KW-0539">Nucleus</keyword>
<evidence type="ECO:0000256" key="4">
    <source>
        <dbReference type="ARBA" id="ARBA00023125"/>
    </source>
</evidence>
<dbReference type="PANTHER" id="PTHR12322">
    <property type="entry name" value="DOUBLESEX AND MAB-3 RELATED TRANSCRIPTION FACTOR DMRT"/>
    <property type="match status" value="1"/>
</dbReference>
<organism evidence="9 10">
    <name type="scientific">Branchiostoma floridae</name>
    <name type="common">Florida lancelet</name>
    <name type="synonym">Amphioxus</name>
    <dbReference type="NCBI Taxonomy" id="7739"/>
    <lineage>
        <taxon>Eukaryota</taxon>
        <taxon>Metazoa</taxon>
        <taxon>Chordata</taxon>
        <taxon>Cephalochordata</taxon>
        <taxon>Leptocardii</taxon>
        <taxon>Amphioxiformes</taxon>
        <taxon>Branchiostomatidae</taxon>
        <taxon>Branchiostoma</taxon>
    </lineage>
</organism>
<feature type="region of interest" description="Disordered" evidence="7">
    <location>
        <begin position="148"/>
        <end position="231"/>
    </location>
</feature>
<dbReference type="InterPro" id="IPR009060">
    <property type="entry name" value="UBA-like_sf"/>
</dbReference>
<dbReference type="PANTHER" id="PTHR12322:SF118">
    <property type="entry name" value="DM DOMAIN-CONTAINING PROTEIN"/>
    <property type="match status" value="1"/>
</dbReference>